<feature type="non-terminal residue" evidence="1">
    <location>
        <position position="260"/>
    </location>
</feature>
<dbReference type="EMBL" id="UINC01179323">
    <property type="protein sequence ID" value="SVD87954.1"/>
    <property type="molecule type" value="Genomic_DNA"/>
</dbReference>
<accession>A0A382YXH8</accession>
<gene>
    <name evidence="1" type="ORF">METZ01_LOCUS440808</name>
</gene>
<name>A0A382YXH8_9ZZZZ</name>
<sequence>NTSSFINQYPPIHGSYATIGIENHLGDQGLQYSYDNQYPDAAMELSNETALYMTTSPPVSQPSPQLSYTPDNLDIVLNQGESSSSLMTISNIGEEGSVLSYSVSKSGISPFEVSGGGPDDYGYLWSDSEIEDALDYNWVDIADMGNQLTFPHNDVATDPVDMGFEFPFYGQGYTQCIINPNGWVGFGEDNTAFSNSSIPSVSAPQPAIFGFWDDLNPMSSDQGGCPAGSGNVYTYSDNDMFVVWFDHVSRCATGDGVTGT</sequence>
<proteinExistence type="predicted"/>
<reference evidence="1" key="1">
    <citation type="submission" date="2018-05" db="EMBL/GenBank/DDBJ databases">
        <authorList>
            <person name="Lanie J.A."/>
            <person name="Ng W.-L."/>
            <person name="Kazmierczak K.M."/>
            <person name="Andrzejewski T.M."/>
            <person name="Davidsen T.M."/>
            <person name="Wayne K.J."/>
            <person name="Tettelin H."/>
            <person name="Glass J.I."/>
            <person name="Rusch D."/>
            <person name="Podicherti R."/>
            <person name="Tsui H.-C.T."/>
            <person name="Winkler M.E."/>
        </authorList>
    </citation>
    <scope>NUCLEOTIDE SEQUENCE</scope>
</reference>
<dbReference type="AlphaFoldDB" id="A0A382YXH8"/>
<protein>
    <submittedName>
        <fullName evidence="1">Uncharacterized protein</fullName>
    </submittedName>
</protein>
<organism evidence="1">
    <name type="scientific">marine metagenome</name>
    <dbReference type="NCBI Taxonomy" id="408172"/>
    <lineage>
        <taxon>unclassified sequences</taxon>
        <taxon>metagenomes</taxon>
        <taxon>ecological metagenomes</taxon>
    </lineage>
</organism>
<feature type="non-terminal residue" evidence="1">
    <location>
        <position position="1"/>
    </location>
</feature>
<evidence type="ECO:0000313" key="1">
    <source>
        <dbReference type="EMBL" id="SVD87954.1"/>
    </source>
</evidence>